<dbReference type="InterPro" id="IPR000560">
    <property type="entry name" value="His_Pase_clade-2"/>
</dbReference>
<evidence type="ECO:0008006" key="6">
    <source>
        <dbReference type="Google" id="ProtNLM"/>
    </source>
</evidence>
<dbReference type="PROSITE" id="PS00616">
    <property type="entry name" value="HIS_ACID_PHOSPHAT_1"/>
    <property type="match status" value="1"/>
</dbReference>
<dbReference type="CDD" id="cd07061">
    <property type="entry name" value="HP_HAP_like"/>
    <property type="match status" value="1"/>
</dbReference>
<dbReference type="Gene3D" id="3.40.50.1240">
    <property type="entry name" value="Phosphoglycerate mutase-like"/>
    <property type="match status" value="1"/>
</dbReference>
<dbReference type="Pfam" id="PF00328">
    <property type="entry name" value="His_Phos_2"/>
    <property type="match status" value="1"/>
</dbReference>
<keyword evidence="3" id="KW-1133">Transmembrane helix</keyword>
<dbReference type="Proteomes" id="UP001372834">
    <property type="component" value="Unassembled WGS sequence"/>
</dbReference>
<dbReference type="EMBL" id="JAWJWE010000039">
    <property type="protein sequence ID" value="KAK6620752.1"/>
    <property type="molecule type" value="Genomic_DNA"/>
</dbReference>
<evidence type="ECO:0000313" key="4">
    <source>
        <dbReference type="EMBL" id="KAK6620752.1"/>
    </source>
</evidence>
<dbReference type="PANTHER" id="PTHR11567:SF19">
    <property type="entry name" value="GH19849P"/>
    <property type="match status" value="1"/>
</dbReference>
<dbReference type="InterPro" id="IPR029033">
    <property type="entry name" value="His_PPase_superfam"/>
</dbReference>
<dbReference type="GO" id="GO:0003993">
    <property type="term" value="F:acid phosphatase activity"/>
    <property type="evidence" value="ECO:0007669"/>
    <property type="project" value="UniProtKB-EC"/>
</dbReference>
<dbReference type="PANTHER" id="PTHR11567">
    <property type="entry name" value="ACID PHOSPHATASE-RELATED"/>
    <property type="match status" value="1"/>
</dbReference>
<dbReference type="AlphaFoldDB" id="A0AAN8PEI3"/>
<dbReference type="InterPro" id="IPR033379">
    <property type="entry name" value="Acid_Pase_AS"/>
</dbReference>
<sequence length="393" mass="45053">MPQLTQFLYLNRKGILLGLLGAVLLLGIGSVPFFAFGERSHAPERLVLVSILVRHGDRTPTSFYPNDPHRNSTLWANGLGALTKVGKQKMYEIGRLFRNRYNDFLSEKYSPNDVYVFSSDSDRCLMSAQLFLAGLFPPVGEQIWNRHIAWQPIPVHTIPRDLDKVDITTRHLYLWIAKPCPKYSKALNETYSNEFFVRLNTENADLYKYLEKHSGKPMNYVMDVEGLFNTLEVEKLLNLKLPEWAEKHYDRMKELALLGLASLTFTDTTKRLKAGPLLSEVVEHMSKKVLGLMKQDRKLYLYSGHDVNIVSLLRTLGHEEIEKPEYGASIIFELYRPALNEGDHSVQLLYLNNSQSSPLPLRIPGCNEPCTLKDFLRITKPMIPVNWEAECLL</sequence>
<protein>
    <recommendedName>
        <fullName evidence="6">Lysosomal acid phosphatase</fullName>
    </recommendedName>
</protein>
<comment type="catalytic activity">
    <reaction evidence="1">
        <text>a phosphate monoester + H2O = an alcohol + phosphate</text>
        <dbReference type="Rhea" id="RHEA:15017"/>
        <dbReference type="ChEBI" id="CHEBI:15377"/>
        <dbReference type="ChEBI" id="CHEBI:30879"/>
        <dbReference type="ChEBI" id="CHEBI:43474"/>
        <dbReference type="ChEBI" id="CHEBI:67140"/>
        <dbReference type="EC" id="3.1.3.2"/>
    </reaction>
</comment>
<comment type="caution">
    <text evidence="4">The sequence shown here is derived from an EMBL/GenBank/DDBJ whole genome shotgun (WGS) entry which is preliminary data.</text>
</comment>
<name>A0AAN8PEI3_POLSC</name>
<evidence type="ECO:0000256" key="1">
    <source>
        <dbReference type="ARBA" id="ARBA00000032"/>
    </source>
</evidence>
<evidence type="ECO:0000256" key="3">
    <source>
        <dbReference type="SAM" id="Phobius"/>
    </source>
</evidence>
<keyword evidence="3" id="KW-0812">Transmembrane</keyword>
<organism evidence="4 5">
    <name type="scientific">Polyplax serrata</name>
    <name type="common">Common mouse louse</name>
    <dbReference type="NCBI Taxonomy" id="468196"/>
    <lineage>
        <taxon>Eukaryota</taxon>
        <taxon>Metazoa</taxon>
        <taxon>Ecdysozoa</taxon>
        <taxon>Arthropoda</taxon>
        <taxon>Hexapoda</taxon>
        <taxon>Insecta</taxon>
        <taxon>Pterygota</taxon>
        <taxon>Neoptera</taxon>
        <taxon>Paraneoptera</taxon>
        <taxon>Psocodea</taxon>
        <taxon>Troctomorpha</taxon>
        <taxon>Phthiraptera</taxon>
        <taxon>Anoplura</taxon>
        <taxon>Polyplacidae</taxon>
        <taxon>Polyplax</taxon>
    </lineage>
</organism>
<gene>
    <name evidence="4" type="ORF">RUM43_011047</name>
</gene>
<feature type="transmembrane region" description="Helical" evidence="3">
    <location>
        <begin position="15"/>
        <end position="36"/>
    </location>
</feature>
<reference evidence="4 5" key="1">
    <citation type="submission" date="2023-10" db="EMBL/GenBank/DDBJ databases">
        <title>Genomes of two closely related lineages of the louse Polyplax serrata with different host specificities.</title>
        <authorList>
            <person name="Martinu J."/>
            <person name="Tarabai H."/>
            <person name="Stefka J."/>
            <person name="Hypsa V."/>
        </authorList>
    </citation>
    <scope>NUCLEOTIDE SEQUENCE [LARGE SCALE GENOMIC DNA]</scope>
    <source>
        <strain evidence="4">HR10_N</strain>
    </source>
</reference>
<evidence type="ECO:0000256" key="2">
    <source>
        <dbReference type="ARBA" id="ARBA00005375"/>
    </source>
</evidence>
<dbReference type="InterPro" id="IPR050645">
    <property type="entry name" value="Histidine_acid_phosphatase"/>
</dbReference>
<dbReference type="SUPFAM" id="SSF53254">
    <property type="entry name" value="Phosphoglycerate mutase-like"/>
    <property type="match status" value="1"/>
</dbReference>
<keyword evidence="3" id="KW-0472">Membrane</keyword>
<proteinExistence type="inferred from homology"/>
<evidence type="ECO:0000313" key="5">
    <source>
        <dbReference type="Proteomes" id="UP001372834"/>
    </source>
</evidence>
<comment type="similarity">
    <text evidence="2">Belongs to the histidine acid phosphatase family.</text>
</comment>
<accession>A0AAN8PEI3</accession>